<evidence type="ECO:0000259" key="6">
    <source>
        <dbReference type="PROSITE" id="PS50102"/>
    </source>
</evidence>
<dbReference type="Gene3D" id="1.10.720.30">
    <property type="entry name" value="SAP domain"/>
    <property type="match status" value="1"/>
</dbReference>
<dbReference type="InterPro" id="IPR003034">
    <property type="entry name" value="SAP_dom"/>
</dbReference>
<feature type="compositionally biased region" description="Basic and acidic residues" evidence="5">
    <location>
        <begin position="142"/>
        <end position="172"/>
    </location>
</feature>
<evidence type="ECO:0000313" key="9">
    <source>
        <dbReference type="Proteomes" id="UP000699462"/>
    </source>
</evidence>
<dbReference type="InterPro" id="IPR036361">
    <property type="entry name" value="SAP_dom_sf"/>
</dbReference>
<feature type="domain" description="SAP" evidence="7">
    <location>
        <begin position="6"/>
        <end position="40"/>
    </location>
</feature>
<evidence type="ECO:0000256" key="2">
    <source>
        <dbReference type="ARBA" id="ARBA00022884"/>
    </source>
</evidence>
<accession>A0A8T0D4X9</accession>
<feature type="domain" description="RRM" evidence="6">
    <location>
        <begin position="172"/>
        <end position="249"/>
    </location>
</feature>
<evidence type="ECO:0000313" key="8">
    <source>
        <dbReference type="EMBL" id="KAF8562900.1"/>
    </source>
</evidence>
<evidence type="ECO:0000256" key="5">
    <source>
        <dbReference type="SAM" id="MobiDB-lite"/>
    </source>
</evidence>
<comment type="subcellular location">
    <subcellularLocation>
        <location evidence="1">Nucleus</location>
    </subcellularLocation>
</comment>
<dbReference type="OrthoDB" id="79455at2759"/>
<keyword evidence="9" id="KW-1185">Reference proteome</keyword>
<comment type="caution">
    <text evidence="8">The sequence shown here is derived from an EMBL/GenBank/DDBJ whole genome shotgun (WGS) entry which is preliminary data.</text>
</comment>
<dbReference type="GO" id="GO:0003723">
    <property type="term" value="F:RNA binding"/>
    <property type="evidence" value="ECO:0007669"/>
    <property type="project" value="UniProtKB-UniRule"/>
</dbReference>
<protein>
    <recommendedName>
        <fullName evidence="10">Scaffold attachment factor B2</fullName>
    </recommendedName>
</protein>
<dbReference type="InterPro" id="IPR000504">
    <property type="entry name" value="RRM_dom"/>
</dbReference>
<dbReference type="Gene3D" id="3.30.70.330">
    <property type="match status" value="1"/>
</dbReference>
<dbReference type="Proteomes" id="UP000699462">
    <property type="component" value="Unassembled WGS sequence"/>
</dbReference>
<feature type="compositionally biased region" description="Basic and acidic residues" evidence="5">
    <location>
        <begin position="424"/>
        <end position="438"/>
    </location>
</feature>
<feature type="compositionally biased region" description="Basic and acidic residues" evidence="5">
    <location>
        <begin position="462"/>
        <end position="477"/>
    </location>
</feature>
<feature type="region of interest" description="Disordered" evidence="5">
    <location>
        <begin position="251"/>
        <end position="330"/>
    </location>
</feature>
<dbReference type="PANTHER" id="PTHR15683">
    <property type="entry name" value="SCAFFOLD ATTACHMENT FACTOR B-RELATED"/>
    <property type="match status" value="1"/>
</dbReference>
<dbReference type="InterPro" id="IPR035979">
    <property type="entry name" value="RBD_domain_sf"/>
</dbReference>
<evidence type="ECO:0000256" key="4">
    <source>
        <dbReference type="PROSITE-ProRule" id="PRU00176"/>
    </source>
</evidence>
<feature type="region of interest" description="Disordered" evidence="5">
    <location>
        <begin position="391"/>
        <end position="626"/>
    </location>
</feature>
<feature type="compositionally biased region" description="Polar residues" evidence="5">
    <location>
        <begin position="546"/>
        <end position="558"/>
    </location>
</feature>
<organism evidence="8 9">
    <name type="scientific">Paragonimus westermani</name>
    <dbReference type="NCBI Taxonomy" id="34504"/>
    <lineage>
        <taxon>Eukaryota</taxon>
        <taxon>Metazoa</taxon>
        <taxon>Spiralia</taxon>
        <taxon>Lophotrochozoa</taxon>
        <taxon>Platyhelminthes</taxon>
        <taxon>Trematoda</taxon>
        <taxon>Digenea</taxon>
        <taxon>Plagiorchiida</taxon>
        <taxon>Troglotremata</taxon>
        <taxon>Troglotrematidae</taxon>
        <taxon>Paragonimus</taxon>
    </lineage>
</organism>
<dbReference type="PANTHER" id="PTHR15683:SF8">
    <property type="entry name" value="SCAFFOLD ATTACHMENT FACTOR B, ISOFORM B"/>
    <property type="match status" value="1"/>
</dbReference>
<feature type="compositionally biased region" description="Basic and acidic residues" evidence="5">
    <location>
        <begin position="394"/>
        <end position="416"/>
    </location>
</feature>
<dbReference type="AlphaFoldDB" id="A0A8T0D4X9"/>
<dbReference type="CDD" id="cd12417">
    <property type="entry name" value="RRM_SAFB_like"/>
    <property type="match status" value="1"/>
</dbReference>
<name>A0A8T0D4X9_9TREM</name>
<dbReference type="GO" id="GO:0050684">
    <property type="term" value="P:regulation of mRNA processing"/>
    <property type="evidence" value="ECO:0007669"/>
    <property type="project" value="TreeGrafter"/>
</dbReference>
<keyword evidence="3" id="KW-0539">Nucleus</keyword>
<gene>
    <name evidence="8" type="ORF">P879_09817</name>
</gene>
<feature type="compositionally biased region" description="Basic and acidic residues" evidence="5">
    <location>
        <begin position="89"/>
        <end position="107"/>
    </location>
</feature>
<reference evidence="8 9" key="1">
    <citation type="submission" date="2019-07" db="EMBL/GenBank/DDBJ databases">
        <title>Annotation for the trematode Paragonimus westermani.</title>
        <authorList>
            <person name="Choi Y.-J."/>
        </authorList>
    </citation>
    <scope>NUCLEOTIDE SEQUENCE [LARGE SCALE GENOMIC DNA]</scope>
    <source>
        <strain evidence="8">180907_Pwestermani</strain>
    </source>
</reference>
<proteinExistence type="predicted"/>
<evidence type="ECO:0000256" key="1">
    <source>
        <dbReference type="ARBA" id="ARBA00004123"/>
    </source>
</evidence>
<evidence type="ECO:0008006" key="10">
    <source>
        <dbReference type="Google" id="ProtNLM"/>
    </source>
</evidence>
<feature type="compositionally biased region" description="Basic and acidic residues" evidence="5">
    <location>
        <begin position="524"/>
        <end position="542"/>
    </location>
</feature>
<dbReference type="InterPro" id="IPR051738">
    <property type="entry name" value="SAF_Modulators"/>
</dbReference>
<feature type="region of interest" description="Disordered" evidence="5">
    <location>
        <begin position="132"/>
        <end position="173"/>
    </location>
</feature>
<dbReference type="GO" id="GO:0005634">
    <property type="term" value="C:nucleus"/>
    <property type="evidence" value="ECO:0007669"/>
    <property type="project" value="UniProtKB-SubCell"/>
</dbReference>
<dbReference type="PROSITE" id="PS50800">
    <property type="entry name" value="SAP"/>
    <property type="match status" value="1"/>
</dbReference>
<sequence>MEGRVLSELKVADLRRELEKRQKDRSGVKQVLVDRLREALEEDGHDALSFRFGLEHESHTECEVEQMSINGDEVDVDKESYAKGAAPHDQVDARSESASEEPKKLNEESVTYVVQVGEQEEDLDYDLKADAVEESEAPVDSQSRKDGSEKPDVNESEKESGKATKTNSEGRRNLWVSNLPKTVKAADLKQHFSKAGKVVSATIVMSTRTPGGCFGFLQMGTAEDAANAALKFDGNDFNGFKLTVEATERKPPALASKLADRPGTSRVKPGTAKPEMKRPPPKLPSGRLATRRRPYGALRRAPIRPAFRKPTADEKREAALPPRSRPPRVNPSILAYQSLKRASRLLAASRYGMVRGLQAIERPMLRARMARPPMTMIRPGMRFEAQPPITRRYPLPDRRMERLPVRIEPSLRRPDSRPLQIGGRRPDPRVALSNDRRRPMGSPHPDGRSRLITPSRSGIAPRRSEPTRHVESVRLREMPSIPPLDHRRIMQPSSAPRSFENLSRYERLGRPGSDSGRMFARPSDPSRPRVEPRSVDRAEIMRSARNLANGNRYGNSPHNLPFDQSPRYKASYVGSPSPQRSGPPRAAASKPFPMQSRRDYRDISRSPPRSRNVSLVRPYPEDSPEHRVNRMLHDRSPLHSTGGGGLRPKVVDYGHRSEPRDSWSGWRNDGPSISTPSGHTWKPAGHSLVSNYGSRGSGRRY</sequence>
<dbReference type="GO" id="GO:0043565">
    <property type="term" value="F:sequence-specific DNA binding"/>
    <property type="evidence" value="ECO:0007669"/>
    <property type="project" value="TreeGrafter"/>
</dbReference>
<feature type="region of interest" description="Disordered" evidence="5">
    <location>
        <begin position="68"/>
        <end position="108"/>
    </location>
</feature>
<dbReference type="PROSITE" id="PS50102">
    <property type="entry name" value="RRM"/>
    <property type="match status" value="1"/>
</dbReference>
<evidence type="ECO:0000256" key="3">
    <source>
        <dbReference type="ARBA" id="ARBA00023242"/>
    </source>
</evidence>
<dbReference type="EMBL" id="JTDF01016073">
    <property type="protein sequence ID" value="KAF8562900.1"/>
    <property type="molecule type" value="Genomic_DNA"/>
</dbReference>
<dbReference type="SMART" id="SM00513">
    <property type="entry name" value="SAP"/>
    <property type="match status" value="1"/>
</dbReference>
<dbReference type="SUPFAM" id="SSF54928">
    <property type="entry name" value="RNA-binding domain, RBD"/>
    <property type="match status" value="1"/>
</dbReference>
<dbReference type="Pfam" id="PF00076">
    <property type="entry name" value="RRM_1"/>
    <property type="match status" value="1"/>
</dbReference>
<keyword evidence="2 4" id="KW-0694">RNA-binding</keyword>
<feature type="compositionally biased region" description="Low complexity" evidence="5">
    <location>
        <begin position="574"/>
        <end position="589"/>
    </location>
</feature>
<feature type="region of interest" description="Disordered" evidence="5">
    <location>
        <begin position="655"/>
        <end position="701"/>
    </location>
</feature>
<dbReference type="GO" id="GO:0006357">
    <property type="term" value="P:regulation of transcription by RNA polymerase II"/>
    <property type="evidence" value="ECO:0007669"/>
    <property type="project" value="TreeGrafter"/>
</dbReference>
<dbReference type="SUPFAM" id="SSF68906">
    <property type="entry name" value="SAP domain"/>
    <property type="match status" value="1"/>
</dbReference>
<dbReference type="InterPro" id="IPR012677">
    <property type="entry name" value="Nucleotide-bd_a/b_plait_sf"/>
</dbReference>
<dbReference type="SMART" id="SM00360">
    <property type="entry name" value="RRM"/>
    <property type="match status" value="1"/>
</dbReference>
<dbReference type="Pfam" id="PF02037">
    <property type="entry name" value="SAP"/>
    <property type="match status" value="1"/>
</dbReference>
<evidence type="ECO:0000259" key="7">
    <source>
        <dbReference type="PROSITE" id="PS50800"/>
    </source>
</evidence>